<evidence type="ECO:0000256" key="7">
    <source>
        <dbReference type="ARBA" id="ARBA00022833"/>
    </source>
</evidence>
<dbReference type="CDD" id="cd03124">
    <property type="entry name" value="alpha_CA_prokaryotic_like"/>
    <property type="match status" value="1"/>
</dbReference>
<evidence type="ECO:0000256" key="8">
    <source>
        <dbReference type="ARBA" id="ARBA00023239"/>
    </source>
</evidence>
<evidence type="ECO:0000313" key="13">
    <source>
        <dbReference type="Proteomes" id="UP000237819"/>
    </source>
</evidence>
<dbReference type="PANTHER" id="PTHR18952">
    <property type="entry name" value="CARBONIC ANHYDRASE"/>
    <property type="match status" value="1"/>
</dbReference>
<organism evidence="12 13">
    <name type="scientific">Blastopirellula marina</name>
    <dbReference type="NCBI Taxonomy" id="124"/>
    <lineage>
        <taxon>Bacteria</taxon>
        <taxon>Pseudomonadati</taxon>
        <taxon>Planctomycetota</taxon>
        <taxon>Planctomycetia</taxon>
        <taxon>Pirellulales</taxon>
        <taxon>Pirellulaceae</taxon>
        <taxon>Blastopirellula</taxon>
    </lineage>
</organism>
<dbReference type="SMART" id="SM01057">
    <property type="entry name" value="Carb_anhydrase"/>
    <property type="match status" value="1"/>
</dbReference>
<dbReference type="EMBL" id="PUHZ01000012">
    <property type="protein sequence ID" value="PQO45887.1"/>
    <property type="molecule type" value="Genomic_DNA"/>
</dbReference>
<comment type="catalytic activity">
    <reaction evidence="9 10">
        <text>hydrogencarbonate + H(+) = CO2 + H2O</text>
        <dbReference type="Rhea" id="RHEA:10748"/>
        <dbReference type="ChEBI" id="CHEBI:15377"/>
        <dbReference type="ChEBI" id="CHEBI:15378"/>
        <dbReference type="ChEBI" id="CHEBI:16526"/>
        <dbReference type="ChEBI" id="CHEBI:17544"/>
        <dbReference type="EC" id="4.2.1.1"/>
    </reaction>
</comment>
<keyword evidence="8 10" id="KW-0456">Lyase</keyword>
<evidence type="ECO:0000256" key="9">
    <source>
        <dbReference type="ARBA" id="ARBA00048348"/>
    </source>
</evidence>
<accession>A0A2S8GN85</accession>
<dbReference type="SUPFAM" id="SSF51069">
    <property type="entry name" value="Carbonic anhydrase"/>
    <property type="match status" value="1"/>
</dbReference>
<keyword evidence="6 10" id="KW-0479">Metal-binding</keyword>
<comment type="caution">
    <text evidence="12">The sequence shown here is derived from an EMBL/GenBank/DDBJ whole genome shotgun (WGS) entry which is preliminary data.</text>
</comment>
<reference evidence="12 13" key="1">
    <citation type="submission" date="2018-02" db="EMBL/GenBank/DDBJ databases">
        <title>Comparative genomes isolates from brazilian mangrove.</title>
        <authorList>
            <person name="Araujo J.E."/>
            <person name="Taketani R.G."/>
            <person name="Silva M.C.P."/>
            <person name="Loureco M.V."/>
            <person name="Andreote F.D."/>
        </authorList>
    </citation>
    <scope>NUCLEOTIDE SEQUENCE [LARGE SCALE GENOMIC DNA]</scope>
    <source>
        <strain evidence="12 13">Nap-Phe MGV</strain>
    </source>
</reference>
<sequence length="220" mass="24719">MNMADEQQSPINIENAIYAELGDAGLSIEWTGELHGHIEQGDHGLKVVFPSDFRQYVKLGGKVFHLRQFHFHHPSEHWVDGQQHSMELHIVHQNASDGSLAVIGVFLEPGKGAAADSVGHLLTALSAADANGDAKPEVPTDPHEYLPKTWKEHYRYEGSLTTDPYSENVSWVVVRDPLELPKKEFAKLLSLFKAEARFPLPRNRRFILKTFDPPKAAKKK</sequence>
<comment type="similarity">
    <text evidence="3 10">Belongs to the alpha-carbonic anhydrase family.</text>
</comment>
<dbReference type="Proteomes" id="UP000237819">
    <property type="component" value="Unassembled WGS sequence"/>
</dbReference>
<dbReference type="GO" id="GO:0004089">
    <property type="term" value="F:carbonate dehydratase activity"/>
    <property type="evidence" value="ECO:0007669"/>
    <property type="project" value="UniProtKB-UniRule"/>
</dbReference>
<dbReference type="InterPro" id="IPR001148">
    <property type="entry name" value="CA_dom"/>
</dbReference>
<dbReference type="InterPro" id="IPR018338">
    <property type="entry name" value="Carbonic_anhydrase_a-class_CS"/>
</dbReference>
<evidence type="ECO:0000256" key="5">
    <source>
        <dbReference type="ARBA" id="ARBA00014628"/>
    </source>
</evidence>
<evidence type="ECO:0000256" key="3">
    <source>
        <dbReference type="ARBA" id="ARBA00010718"/>
    </source>
</evidence>
<name>A0A2S8GN85_9BACT</name>
<comment type="cofactor">
    <cofactor evidence="1 10">
        <name>Zn(2+)</name>
        <dbReference type="ChEBI" id="CHEBI:29105"/>
    </cofactor>
</comment>
<keyword evidence="7 10" id="KW-0862">Zinc</keyword>
<dbReference type="AlphaFoldDB" id="A0A2S8GN85"/>
<evidence type="ECO:0000313" key="12">
    <source>
        <dbReference type="EMBL" id="PQO45887.1"/>
    </source>
</evidence>
<protein>
    <recommendedName>
        <fullName evidence="5 10">Carbonic anhydrase</fullName>
        <ecNumber evidence="4 10">4.2.1.1</ecNumber>
    </recommendedName>
</protein>
<dbReference type="Pfam" id="PF00194">
    <property type="entry name" value="Carb_anhydrase"/>
    <property type="match status" value="1"/>
</dbReference>
<dbReference type="EC" id="4.2.1.1" evidence="4 10"/>
<dbReference type="InterPro" id="IPR036398">
    <property type="entry name" value="CA_dom_sf"/>
</dbReference>
<gene>
    <name evidence="12" type="ORF">C5Y93_11570</name>
</gene>
<comment type="function">
    <text evidence="2 10">Reversible hydration of carbon dioxide.</text>
</comment>
<evidence type="ECO:0000256" key="2">
    <source>
        <dbReference type="ARBA" id="ARBA00002904"/>
    </source>
</evidence>
<evidence type="ECO:0000259" key="11">
    <source>
        <dbReference type="PROSITE" id="PS51144"/>
    </source>
</evidence>
<evidence type="ECO:0000256" key="1">
    <source>
        <dbReference type="ARBA" id="ARBA00001947"/>
    </source>
</evidence>
<dbReference type="PROSITE" id="PS51144">
    <property type="entry name" value="ALPHA_CA_2"/>
    <property type="match status" value="1"/>
</dbReference>
<dbReference type="GO" id="GO:0008270">
    <property type="term" value="F:zinc ion binding"/>
    <property type="evidence" value="ECO:0007669"/>
    <property type="project" value="UniProtKB-UniRule"/>
</dbReference>
<evidence type="ECO:0000256" key="6">
    <source>
        <dbReference type="ARBA" id="ARBA00022723"/>
    </source>
</evidence>
<evidence type="ECO:0000256" key="10">
    <source>
        <dbReference type="RuleBase" id="RU367011"/>
    </source>
</evidence>
<dbReference type="InterPro" id="IPR023561">
    <property type="entry name" value="Carbonic_anhydrase_a-class"/>
</dbReference>
<feature type="domain" description="Alpha-carbonic anhydrase" evidence="11">
    <location>
        <begin position="1"/>
        <end position="220"/>
    </location>
</feature>
<dbReference type="Gene3D" id="3.10.200.10">
    <property type="entry name" value="Alpha carbonic anhydrase"/>
    <property type="match status" value="1"/>
</dbReference>
<dbReference type="InterPro" id="IPR041891">
    <property type="entry name" value="Alpha_CA_prokaryot-like"/>
</dbReference>
<evidence type="ECO:0000256" key="4">
    <source>
        <dbReference type="ARBA" id="ARBA00012925"/>
    </source>
</evidence>
<dbReference type="PANTHER" id="PTHR18952:SF265">
    <property type="entry name" value="CARBONIC ANHYDRASE"/>
    <property type="match status" value="1"/>
</dbReference>
<proteinExistence type="inferred from homology"/>
<dbReference type="PROSITE" id="PS00162">
    <property type="entry name" value="ALPHA_CA_1"/>
    <property type="match status" value="1"/>
</dbReference>